<feature type="compositionally biased region" description="Basic and acidic residues" evidence="1">
    <location>
        <begin position="788"/>
        <end position="808"/>
    </location>
</feature>
<comment type="caution">
    <text evidence="2">The sequence shown here is derived from an EMBL/GenBank/DDBJ whole genome shotgun (WGS) entry which is preliminary data.</text>
</comment>
<feature type="compositionally biased region" description="Low complexity" evidence="1">
    <location>
        <begin position="142"/>
        <end position="154"/>
    </location>
</feature>
<dbReference type="EMBL" id="JAACXV010014121">
    <property type="protein sequence ID" value="KAF7270242.1"/>
    <property type="molecule type" value="Genomic_DNA"/>
</dbReference>
<evidence type="ECO:0000313" key="3">
    <source>
        <dbReference type="Proteomes" id="UP000625711"/>
    </source>
</evidence>
<feature type="compositionally biased region" description="Basic and acidic residues" evidence="1">
    <location>
        <begin position="1045"/>
        <end position="1066"/>
    </location>
</feature>
<feature type="compositionally biased region" description="Low complexity" evidence="1">
    <location>
        <begin position="431"/>
        <end position="444"/>
    </location>
</feature>
<organism evidence="2 3">
    <name type="scientific">Rhynchophorus ferrugineus</name>
    <name type="common">Red palm weevil</name>
    <name type="synonym">Curculio ferrugineus</name>
    <dbReference type="NCBI Taxonomy" id="354439"/>
    <lineage>
        <taxon>Eukaryota</taxon>
        <taxon>Metazoa</taxon>
        <taxon>Ecdysozoa</taxon>
        <taxon>Arthropoda</taxon>
        <taxon>Hexapoda</taxon>
        <taxon>Insecta</taxon>
        <taxon>Pterygota</taxon>
        <taxon>Neoptera</taxon>
        <taxon>Endopterygota</taxon>
        <taxon>Coleoptera</taxon>
        <taxon>Polyphaga</taxon>
        <taxon>Cucujiformia</taxon>
        <taxon>Curculionidae</taxon>
        <taxon>Dryophthorinae</taxon>
        <taxon>Rhynchophorus</taxon>
    </lineage>
</organism>
<proteinExistence type="predicted"/>
<name>A0A834HWR4_RHYFE</name>
<feature type="compositionally biased region" description="Basic and acidic residues" evidence="1">
    <location>
        <begin position="446"/>
        <end position="465"/>
    </location>
</feature>
<keyword evidence="3" id="KW-1185">Reference proteome</keyword>
<feature type="region of interest" description="Disordered" evidence="1">
    <location>
        <begin position="124"/>
        <end position="154"/>
    </location>
</feature>
<feature type="region of interest" description="Disordered" evidence="1">
    <location>
        <begin position="1034"/>
        <end position="1073"/>
    </location>
</feature>
<reference evidence="2" key="1">
    <citation type="submission" date="2020-08" db="EMBL/GenBank/DDBJ databases">
        <title>Genome sequencing and assembly of the red palm weevil Rhynchophorus ferrugineus.</title>
        <authorList>
            <person name="Dias G.B."/>
            <person name="Bergman C.M."/>
            <person name="Manee M."/>
        </authorList>
    </citation>
    <scope>NUCLEOTIDE SEQUENCE</scope>
    <source>
        <strain evidence="2">AA-2017</strain>
        <tissue evidence="2">Whole larva</tissue>
    </source>
</reference>
<dbReference type="OrthoDB" id="2448405at2759"/>
<dbReference type="Proteomes" id="UP000625711">
    <property type="component" value="Unassembled WGS sequence"/>
</dbReference>
<evidence type="ECO:0000256" key="1">
    <source>
        <dbReference type="SAM" id="MobiDB-lite"/>
    </source>
</evidence>
<feature type="region of interest" description="Disordered" evidence="1">
    <location>
        <begin position="788"/>
        <end position="820"/>
    </location>
</feature>
<gene>
    <name evidence="2" type="ORF">GWI33_016790</name>
</gene>
<accession>A0A834HWR4</accession>
<evidence type="ECO:0000313" key="2">
    <source>
        <dbReference type="EMBL" id="KAF7270242.1"/>
    </source>
</evidence>
<dbReference type="AlphaFoldDB" id="A0A834HWR4"/>
<feature type="region of interest" description="Disordered" evidence="1">
    <location>
        <begin position="429"/>
        <end position="473"/>
    </location>
</feature>
<protein>
    <submittedName>
        <fullName evidence="2">Uncharacterized protein</fullName>
    </submittedName>
</protein>
<sequence length="1202" mass="135605">MILVLLFYVMSNSDEDASTKQVLNYYKNYSQSPHLQKYFSGAETVSFTILDTKEEKTCIPCNVPKIIITESSSKEQCVKNEDISPCYMQRSNSLPTKLCETEVQLDLSQVSSTDNVKVLVFDSSTSSSHSDNKPEETQPIASSSSNSLTKTKSISSSSSEDKKIFSFGLTLSQLKEKIGVPIAFSTPTFALGEVFLANSDSEATPISCSPKSVNKQDNYENYVTDETCVQSTQENVFSQVPDSIYRNKKIKSKRKDIKDRKSKAVKMSANVNVIDSTPKVCVKPEKSTRRLVLSSVEEEDIVEKTRKLNNNILGNDNAQNALKPPDKKTIELSQCEPVNVDCLCADKVEIAVQTDPNRSLLISNSVEGSSCDSFEYISSNGRHNESTISSSDKDGDFDKLIDVLQILLVTNRKKTNSKKQQVKKIIKKLLSTSESDPQMSSSSSPENKRSTRSLDAEKHSRRSDSFRQSSKNTTRNSGDYLLKFAENERLYQIAWIDNEIGHLSKLKKFLETNKGEQKGVKTVEKKQSRYKVVGADQGTNEAPQREYVIETDMAVPIDANINYVIDGKQFIVDPPEVPIQNGHSPVFADIAVESKPSSTNIKISTLCSKCKQPTCVCEVTSDQRKAEDSPALYQDIPHVADMNSLEKAFHNCDCKTEHSDDTCPLVQKLAKHFTRCNAEKLTSNAYVQAIAPKLVEGVTKETQVMWEKQNNEGDGVYVAETEHTRKIISPVSMPSSEKTPPLYREKETASLRIQTENNRPEKITKEVQARVETLDRQVQYLKTLLKGRDNGVNDESSGKTHDDTEQVKVGKPQCPKSDSMDKMIQTETKACSCGTEQTEMQGGLDGESEQVKKEVFSENRSTSDQIIQTENGTNVSGNAGLPSATSATYSQIGSTSLSIPTSILDGQGSTAEACACCGRTFLREEPSDGSSKPNVVMCCCKKYALAYCTNPLMKCYCNGRSCKRTNYYCICDKNQSHKYKTYCKRCKKKLLDTMKQQKQSMAYTLILEENSNQIADNEKGNKPRKYDEVKIQIPKKQSSKKSKDRRNSYERNKLDSQRKWETEKETVQNSGDATVDNLRPYTLQEYLIENKPEFIYTAEYRRQLMLNSRIWRERNKDALKMHFLENRAPSKDGKFKLYSEQQMKEITRRNYEKLPEVRQKHVNKHKKCLKEADRVICERFAKKIQRNVLKVIEKVEGHDMSN</sequence>